<proteinExistence type="predicted"/>
<gene>
    <name evidence="1" type="ORF">L6164_023220</name>
</gene>
<accession>A0ACB9MJG1</accession>
<name>A0ACB9MJG1_BAUVA</name>
<comment type="caution">
    <text evidence="1">The sequence shown here is derived from an EMBL/GenBank/DDBJ whole genome shotgun (WGS) entry which is preliminary data.</text>
</comment>
<dbReference type="EMBL" id="CM039434">
    <property type="protein sequence ID" value="KAI4323629.1"/>
    <property type="molecule type" value="Genomic_DNA"/>
</dbReference>
<protein>
    <submittedName>
        <fullName evidence="1">Uncharacterized protein</fullName>
    </submittedName>
</protein>
<sequence>MDLVLTKSPLLMRGTVTAVRWTNVRLRLLESGESQFADSVMNSDEGVPTSPTTIQRPARITKQPIWMKDYAA</sequence>
<evidence type="ECO:0000313" key="2">
    <source>
        <dbReference type="Proteomes" id="UP000828941"/>
    </source>
</evidence>
<keyword evidence="2" id="KW-1185">Reference proteome</keyword>
<organism evidence="1 2">
    <name type="scientific">Bauhinia variegata</name>
    <name type="common">Purple orchid tree</name>
    <name type="synonym">Phanera variegata</name>
    <dbReference type="NCBI Taxonomy" id="167791"/>
    <lineage>
        <taxon>Eukaryota</taxon>
        <taxon>Viridiplantae</taxon>
        <taxon>Streptophyta</taxon>
        <taxon>Embryophyta</taxon>
        <taxon>Tracheophyta</taxon>
        <taxon>Spermatophyta</taxon>
        <taxon>Magnoliopsida</taxon>
        <taxon>eudicotyledons</taxon>
        <taxon>Gunneridae</taxon>
        <taxon>Pentapetalae</taxon>
        <taxon>rosids</taxon>
        <taxon>fabids</taxon>
        <taxon>Fabales</taxon>
        <taxon>Fabaceae</taxon>
        <taxon>Cercidoideae</taxon>
        <taxon>Cercideae</taxon>
        <taxon>Bauhiniinae</taxon>
        <taxon>Bauhinia</taxon>
    </lineage>
</organism>
<reference evidence="1 2" key="1">
    <citation type="journal article" date="2022" name="DNA Res.">
        <title>Chromosomal-level genome assembly of the orchid tree Bauhinia variegata (Leguminosae; Cercidoideae) supports the allotetraploid origin hypothesis of Bauhinia.</title>
        <authorList>
            <person name="Zhong Y."/>
            <person name="Chen Y."/>
            <person name="Zheng D."/>
            <person name="Pang J."/>
            <person name="Liu Y."/>
            <person name="Luo S."/>
            <person name="Meng S."/>
            <person name="Qian L."/>
            <person name="Wei D."/>
            <person name="Dai S."/>
            <person name="Zhou R."/>
        </authorList>
    </citation>
    <scope>NUCLEOTIDE SEQUENCE [LARGE SCALE GENOMIC DNA]</scope>
    <source>
        <strain evidence="1">BV-YZ2020</strain>
    </source>
</reference>
<evidence type="ECO:0000313" key="1">
    <source>
        <dbReference type="EMBL" id="KAI4323629.1"/>
    </source>
</evidence>
<dbReference type="Proteomes" id="UP000828941">
    <property type="component" value="Chromosome 9"/>
</dbReference>